<dbReference type="GO" id="GO:0016779">
    <property type="term" value="F:nucleotidyltransferase activity"/>
    <property type="evidence" value="ECO:0007669"/>
    <property type="project" value="InterPro"/>
</dbReference>
<evidence type="ECO:0000313" key="2">
    <source>
        <dbReference type="EMBL" id="QAA35353.1"/>
    </source>
</evidence>
<dbReference type="SUPFAM" id="SSF81301">
    <property type="entry name" value="Nucleotidyltransferase"/>
    <property type="match status" value="1"/>
</dbReference>
<dbReference type="InterPro" id="IPR043519">
    <property type="entry name" value="NT_sf"/>
</dbReference>
<sequence>MDEVRKIGTQFKNYFKENILFNFEITYPTQEHKNYIEAIYKFCKSNRLSLILKGSLAKGTATKFSDIDLIILGEVDNFIIDDLITIYGNPVMTNLTENPKDILILVHNNNITVDLDIRNAISEDDLKDSLVLLKYSTNFIVDKNLSKNRAFLLNYILEKPNWYKTLRLIHRAVIKYLSNKIDTSYNLLEEIKENLFSLHINDLEYNNNFEDDIQYIFNRINAEFEVDDKINALFNNLFSKF</sequence>
<gene>
    <name evidence="2" type="ORF">C1I91_19635</name>
</gene>
<protein>
    <submittedName>
        <fullName evidence="2">DNA polymerase III subunit beta</fullName>
    </submittedName>
</protein>
<dbReference type="Pfam" id="PF01909">
    <property type="entry name" value="NTP_transf_2"/>
    <property type="match status" value="1"/>
</dbReference>
<reference evidence="2 3" key="1">
    <citation type="submission" date="2018-01" db="EMBL/GenBank/DDBJ databases">
        <title>Genome Sequencing and Assembly of Anaerobacter polyendosporus strain CT4.</title>
        <authorList>
            <person name="Tachaapaikoon C."/>
            <person name="Sutheeworapong S."/>
            <person name="Jenjaroenpun P."/>
            <person name="Wongsurawat T."/>
            <person name="Nookeaw I."/>
            <person name="Cheawchanlertfa P."/>
            <person name="Kosugi A."/>
            <person name="Cheevadhanarak S."/>
            <person name="Ratanakhanokchai K."/>
        </authorList>
    </citation>
    <scope>NUCLEOTIDE SEQUENCE [LARGE SCALE GENOMIC DNA]</scope>
    <source>
        <strain evidence="2 3">CT4</strain>
    </source>
</reference>
<keyword evidence="3" id="KW-1185">Reference proteome</keyword>
<name>A0A410E243_9CLOT</name>
<dbReference type="OrthoDB" id="2082232at2"/>
<evidence type="ECO:0000313" key="3">
    <source>
        <dbReference type="Proteomes" id="UP000286268"/>
    </source>
</evidence>
<organism evidence="2 3">
    <name type="scientific">Clostridium manihotivorum</name>
    <dbReference type="NCBI Taxonomy" id="2320868"/>
    <lineage>
        <taxon>Bacteria</taxon>
        <taxon>Bacillati</taxon>
        <taxon>Bacillota</taxon>
        <taxon>Clostridia</taxon>
        <taxon>Eubacteriales</taxon>
        <taxon>Clostridiaceae</taxon>
        <taxon>Clostridium</taxon>
    </lineage>
</organism>
<dbReference type="InterPro" id="IPR002934">
    <property type="entry name" value="Polymerase_NTP_transf_dom"/>
</dbReference>
<accession>A0A410E243</accession>
<dbReference type="Proteomes" id="UP000286268">
    <property type="component" value="Chromosome"/>
</dbReference>
<dbReference type="KEGG" id="cmah:C1I91_19635"/>
<dbReference type="CDD" id="cd05403">
    <property type="entry name" value="NT_KNTase_like"/>
    <property type="match status" value="1"/>
</dbReference>
<dbReference type="EMBL" id="CP025746">
    <property type="protein sequence ID" value="QAA35353.1"/>
    <property type="molecule type" value="Genomic_DNA"/>
</dbReference>
<dbReference type="AlphaFoldDB" id="A0A410E243"/>
<dbReference type="Gene3D" id="3.30.460.10">
    <property type="entry name" value="Beta Polymerase, domain 2"/>
    <property type="match status" value="1"/>
</dbReference>
<evidence type="ECO:0000259" key="1">
    <source>
        <dbReference type="Pfam" id="PF01909"/>
    </source>
</evidence>
<feature type="domain" description="Polymerase nucleotidyl transferase" evidence="1">
    <location>
        <begin position="41"/>
        <end position="78"/>
    </location>
</feature>
<proteinExistence type="predicted"/>